<protein>
    <submittedName>
        <fullName evidence="2">Uncharacterized protein</fullName>
    </submittedName>
</protein>
<feature type="signal peptide" evidence="1">
    <location>
        <begin position="1"/>
        <end position="29"/>
    </location>
</feature>
<evidence type="ECO:0000313" key="2">
    <source>
        <dbReference type="EMBL" id="SEH10393.1"/>
    </source>
</evidence>
<reference evidence="3" key="1">
    <citation type="submission" date="2016-10" db="EMBL/GenBank/DDBJ databases">
        <authorList>
            <person name="Varghese N."/>
            <person name="Submissions S."/>
        </authorList>
    </citation>
    <scope>NUCLEOTIDE SEQUENCE [LARGE SCALE GENOMIC DNA]</scope>
    <source>
        <strain evidence="3">ATCC 35263</strain>
    </source>
</reference>
<gene>
    <name evidence="2" type="ORF">SAMN02745716_0242</name>
</gene>
<organism evidence="2 3">
    <name type="scientific">Thermoleophilum album</name>
    <dbReference type="NCBI Taxonomy" id="29539"/>
    <lineage>
        <taxon>Bacteria</taxon>
        <taxon>Bacillati</taxon>
        <taxon>Actinomycetota</taxon>
        <taxon>Thermoleophilia</taxon>
        <taxon>Thermoleophilales</taxon>
        <taxon>Thermoleophilaceae</taxon>
        <taxon>Thermoleophilum</taxon>
    </lineage>
</organism>
<sequence>MLGSLRPCPRQGRALALLCAAAASLASVAAANVGAASADASAPTRARPAIGVFGGGSLAAKFNLVEVVVQRGSRAALFAALTNGCDFASGDGVVDIVRIDGLRIGRGGRIRYSPRAESVSDAESFGVAGRRLVDTTITASFQSPGRAAGQIRVISRFVDPRGRALGKCDTGPVAWRAARPPRALAVGNPVPRERPISYYGVSAQRLPLAAAQVPGGTLEIALAWRLPCIPGSRIRQTRIQGVAINGGRFQASKLISERLESASGPLKVAFSHSVSGQLGARGLVGKWRITATVERPNGARSSCSTGDNRLRAVSWPAAG</sequence>
<dbReference type="RefSeq" id="WP_093115479.1">
    <property type="nucleotide sequence ID" value="NZ_FNWJ01000001.1"/>
</dbReference>
<evidence type="ECO:0000256" key="1">
    <source>
        <dbReference type="SAM" id="SignalP"/>
    </source>
</evidence>
<dbReference type="Proteomes" id="UP000222056">
    <property type="component" value="Unassembled WGS sequence"/>
</dbReference>
<keyword evidence="3" id="KW-1185">Reference proteome</keyword>
<name>A0A1H6FKM6_THEAL</name>
<proteinExistence type="predicted"/>
<accession>A0A1H6FKM6</accession>
<dbReference type="STRING" id="29539.SAMN02745716_0242"/>
<dbReference type="EMBL" id="FNWJ01000001">
    <property type="protein sequence ID" value="SEH10393.1"/>
    <property type="molecule type" value="Genomic_DNA"/>
</dbReference>
<dbReference type="AlphaFoldDB" id="A0A1H6FKM6"/>
<evidence type="ECO:0000313" key="3">
    <source>
        <dbReference type="Proteomes" id="UP000222056"/>
    </source>
</evidence>
<keyword evidence="1" id="KW-0732">Signal</keyword>
<feature type="chain" id="PRO_5038901278" evidence="1">
    <location>
        <begin position="30"/>
        <end position="319"/>
    </location>
</feature>